<evidence type="ECO:0000313" key="1">
    <source>
        <dbReference type="EMBL" id="MEQ2259202.1"/>
    </source>
</evidence>
<keyword evidence="2" id="KW-1185">Reference proteome</keyword>
<proteinExistence type="predicted"/>
<reference evidence="1 2" key="1">
    <citation type="submission" date="2021-06" db="EMBL/GenBank/DDBJ databases">
        <authorList>
            <person name="Palmer J.M."/>
        </authorList>
    </citation>
    <scope>NUCLEOTIDE SEQUENCE [LARGE SCALE GENOMIC DNA]</scope>
    <source>
        <strain evidence="1 2">XR_2019</strain>
        <tissue evidence="1">Muscle</tissue>
    </source>
</reference>
<accession>A0ABV0VPP5</accession>
<dbReference type="PANTHER" id="PTHR44662:SF1">
    <property type="entry name" value="WD REPEAT-CONTAINING PROTEIN 81"/>
    <property type="match status" value="1"/>
</dbReference>
<dbReference type="InterPro" id="IPR052651">
    <property type="entry name" value="WDR81"/>
</dbReference>
<dbReference type="EMBL" id="JAHRIM010002651">
    <property type="protein sequence ID" value="MEQ2259202.1"/>
    <property type="molecule type" value="Genomic_DNA"/>
</dbReference>
<protein>
    <submittedName>
        <fullName evidence="1">WD repeat-containing protein 81</fullName>
    </submittedName>
</protein>
<organism evidence="1 2">
    <name type="scientific">Xenotaenia resolanae</name>
    <dbReference type="NCBI Taxonomy" id="208358"/>
    <lineage>
        <taxon>Eukaryota</taxon>
        <taxon>Metazoa</taxon>
        <taxon>Chordata</taxon>
        <taxon>Craniata</taxon>
        <taxon>Vertebrata</taxon>
        <taxon>Euteleostomi</taxon>
        <taxon>Actinopterygii</taxon>
        <taxon>Neopterygii</taxon>
        <taxon>Teleostei</taxon>
        <taxon>Neoteleostei</taxon>
        <taxon>Acanthomorphata</taxon>
        <taxon>Ovalentaria</taxon>
        <taxon>Atherinomorphae</taxon>
        <taxon>Cyprinodontiformes</taxon>
        <taxon>Goodeidae</taxon>
        <taxon>Xenotaenia</taxon>
    </lineage>
</organism>
<dbReference type="Proteomes" id="UP001444071">
    <property type="component" value="Unassembled WGS sequence"/>
</dbReference>
<dbReference type="PANTHER" id="PTHR44662">
    <property type="entry name" value="WD REPEAT-CONTAINING PROTEIN 81"/>
    <property type="match status" value="1"/>
</dbReference>
<comment type="caution">
    <text evidence="1">The sequence shown here is derived from an EMBL/GenBank/DDBJ whole genome shotgun (WGS) entry which is preliminary data.</text>
</comment>
<sequence>MVWLMQAVERDLGVDRRQQGQGPRHGELVALVPTRWVMGLREKRVLPCPRFESISAAEISTHLWSSQTKLPPGWTRVCIQGLRKSKLSYRLARDPRHHEMELLSQNSFVKTMQNVSQHNVRYSKTHLCFSVRTKPK</sequence>
<gene>
    <name evidence="1" type="primary">WDR81</name>
    <name evidence="1" type="ORF">XENORESO_008315</name>
</gene>
<evidence type="ECO:0000313" key="2">
    <source>
        <dbReference type="Proteomes" id="UP001444071"/>
    </source>
</evidence>
<name>A0ABV0VPP5_9TELE</name>